<dbReference type="Proteomes" id="UP000818029">
    <property type="component" value="Chromosome A11"/>
</dbReference>
<accession>A0ABM2Z320</accession>
<gene>
    <name evidence="2" type="primary">LOC121209767</name>
</gene>
<reference evidence="2" key="2">
    <citation type="submission" date="2025-08" db="UniProtKB">
        <authorList>
            <consortium name="RefSeq"/>
        </authorList>
    </citation>
    <scope>IDENTIFICATION</scope>
</reference>
<evidence type="ECO:0000313" key="2">
    <source>
        <dbReference type="RefSeq" id="XP_040937068.1"/>
    </source>
</evidence>
<proteinExistence type="predicted"/>
<organism evidence="1 2">
    <name type="scientific">Gossypium hirsutum</name>
    <name type="common">Upland cotton</name>
    <name type="synonym">Gossypium mexicanum</name>
    <dbReference type="NCBI Taxonomy" id="3635"/>
    <lineage>
        <taxon>Eukaryota</taxon>
        <taxon>Viridiplantae</taxon>
        <taxon>Streptophyta</taxon>
        <taxon>Embryophyta</taxon>
        <taxon>Tracheophyta</taxon>
        <taxon>Spermatophyta</taxon>
        <taxon>Magnoliopsida</taxon>
        <taxon>eudicotyledons</taxon>
        <taxon>Gunneridae</taxon>
        <taxon>Pentapetalae</taxon>
        <taxon>rosids</taxon>
        <taxon>malvids</taxon>
        <taxon>Malvales</taxon>
        <taxon>Malvaceae</taxon>
        <taxon>Malvoideae</taxon>
        <taxon>Gossypium</taxon>
    </lineage>
</organism>
<dbReference type="PANTHER" id="PTHR47481">
    <property type="match status" value="1"/>
</dbReference>
<dbReference type="GeneID" id="121209767"/>
<name>A0ABM2Z320_GOSHI</name>
<dbReference type="RefSeq" id="XP_040937068.1">
    <property type="nucleotide sequence ID" value="XM_041081134.1"/>
</dbReference>
<protein>
    <submittedName>
        <fullName evidence="2">Uncharacterized protein</fullName>
    </submittedName>
</protein>
<reference evidence="1" key="1">
    <citation type="journal article" date="2020" name="Nat. Genet.">
        <title>Genomic diversifications of five Gossypium allopolyploid species and their impact on cotton improvement.</title>
        <authorList>
            <person name="Chen Z.J."/>
            <person name="Sreedasyam A."/>
            <person name="Ando A."/>
            <person name="Song Q."/>
            <person name="De Santiago L.M."/>
            <person name="Hulse-Kemp A.M."/>
            <person name="Ding M."/>
            <person name="Ye W."/>
            <person name="Kirkbride R.C."/>
            <person name="Jenkins J."/>
            <person name="Plott C."/>
            <person name="Lovell J."/>
            <person name="Lin Y.M."/>
            <person name="Vaughn R."/>
            <person name="Liu B."/>
            <person name="Simpson S."/>
            <person name="Scheffler B.E."/>
            <person name="Wen L."/>
            <person name="Saski C.A."/>
            <person name="Grover C.E."/>
            <person name="Hu G."/>
            <person name="Conover J.L."/>
            <person name="Carlson J.W."/>
            <person name="Shu S."/>
            <person name="Boston L.B."/>
            <person name="Williams M."/>
            <person name="Peterson D.G."/>
            <person name="McGee K."/>
            <person name="Jones D.C."/>
            <person name="Wendel J.F."/>
            <person name="Stelly D.M."/>
            <person name="Grimwood J."/>
            <person name="Schmutz J."/>
        </authorList>
    </citation>
    <scope>NUCLEOTIDE SEQUENCE [LARGE SCALE GENOMIC DNA]</scope>
    <source>
        <strain evidence="1">cv. TM-1</strain>
    </source>
</reference>
<sequence length="155" mass="17095">MAPPRFVQSSDGTIVTNPSASIFDQRDNLLTSWLLSTISSYFLSSFMDVRVASDVWIMANSLFAVDTSAKQSQLRHELHSLLKASRSLTSEAERMAVLFAELSSEFEAIVSSAPLSPVSLPFQRLVDALLEYEARQIRSVQDVLVAANVVEGTRL</sequence>
<dbReference type="PANTHER" id="PTHR47481:SF10">
    <property type="entry name" value="COPIA-LIKE POLYPROTEIN_RETROTRANSPOSON"/>
    <property type="match status" value="1"/>
</dbReference>
<evidence type="ECO:0000313" key="1">
    <source>
        <dbReference type="Proteomes" id="UP000818029"/>
    </source>
</evidence>
<keyword evidence="1" id="KW-1185">Reference proteome</keyword>